<accession>A0A4P9VSC2</accession>
<dbReference type="PANTHER" id="PTHR34980">
    <property type="entry name" value="INNER MEMBRANE PROTEIN-RELATED-RELATED"/>
    <property type="match status" value="1"/>
</dbReference>
<feature type="transmembrane region" description="Helical" evidence="1">
    <location>
        <begin position="37"/>
        <end position="57"/>
    </location>
</feature>
<evidence type="ECO:0000313" key="3">
    <source>
        <dbReference type="Proteomes" id="UP000257039"/>
    </source>
</evidence>
<organism evidence="2 3">
    <name type="scientific">Zooshikella ganghwensis</name>
    <dbReference type="NCBI Taxonomy" id="202772"/>
    <lineage>
        <taxon>Bacteria</taxon>
        <taxon>Pseudomonadati</taxon>
        <taxon>Pseudomonadota</taxon>
        <taxon>Gammaproteobacteria</taxon>
        <taxon>Oceanospirillales</taxon>
        <taxon>Zooshikellaceae</taxon>
        <taxon>Zooshikella</taxon>
    </lineage>
</organism>
<name>A0A4P9VSC2_9GAMM</name>
<evidence type="ECO:0000313" key="2">
    <source>
        <dbReference type="EMBL" id="RDH46026.1"/>
    </source>
</evidence>
<keyword evidence="1" id="KW-0812">Transmembrane</keyword>
<feature type="transmembrane region" description="Helical" evidence="1">
    <location>
        <begin position="102"/>
        <end position="121"/>
    </location>
</feature>
<keyword evidence="1" id="KW-0472">Membrane</keyword>
<dbReference type="AlphaFoldDB" id="A0A4P9VSC2"/>
<comment type="caution">
    <text evidence="2">The sequence shown here is derived from an EMBL/GenBank/DDBJ whole genome shotgun (WGS) entry which is preliminary data.</text>
</comment>
<evidence type="ECO:0000256" key="1">
    <source>
        <dbReference type="SAM" id="Phobius"/>
    </source>
</evidence>
<keyword evidence="1" id="KW-1133">Transmembrane helix</keyword>
<reference evidence="2 3" key="1">
    <citation type="submission" date="2017-04" db="EMBL/GenBank/DDBJ databases">
        <title>Draft genome sequence of Zooshikella ganghwensis VG4 isolated from Red Sea sediments.</title>
        <authorList>
            <person name="Rehman Z."/>
            <person name="Alam I."/>
            <person name="Kamau A."/>
            <person name="Bajic V."/>
            <person name="Leiknes T."/>
        </authorList>
    </citation>
    <scope>NUCLEOTIDE SEQUENCE [LARGE SCALE GENOMIC DNA]</scope>
    <source>
        <strain evidence="2 3">VG4</strain>
    </source>
</reference>
<dbReference type="InterPro" id="IPR008523">
    <property type="entry name" value="DUF805"/>
</dbReference>
<keyword evidence="3" id="KW-1185">Reference proteome</keyword>
<dbReference type="RefSeq" id="WP_094788857.1">
    <property type="nucleotide sequence ID" value="NZ_JAEVHG010000014.1"/>
</dbReference>
<dbReference type="Pfam" id="PF05656">
    <property type="entry name" value="DUF805"/>
    <property type="match status" value="1"/>
</dbReference>
<feature type="transmembrane region" description="Helical" evidence="1">
    <location>
        <begin position="69"/>
        <end position="90"/>
    </location>
</feature>
<proteinExistence type="predicted"/>
<dbReference type="Proteomes" id="UP000257039">
    <property type="component" value="Unassembled WGS sequence"/>
</dbReference>
<protein>
    <submittedName>
        <fullName evidence="2">DUF805 domain-containing protein</fullName>
    </submittedName>
</protein>
<dbReference type="PANTHER" id="PTHR34980:SF2">
    <property type="entry name" value="INNER MEMBRANE PROTEIN YHAH-RELATED"/>
    <property type="match status" value="1"/>
</dbReference>
<gene>
    <name evidence="2" type="ORF">B9G39_22655</name>
</gene>
<dbReference type="GO" id="GO:0005886">
    <property type="term" value="C:plasma membrane"/>
    <property type="evidence" value="ECO:0007669"/>
    <property type="project" value="TreeGrafter"/>
</dbReference>
<sequence length="175" mass="20165">MRYDPILTDESDQITATRSDTLTSTRFQIARVGRLRFATYFLLIIAPVLIAVDMASIAKNTQYSKLVEIYLYLVWPYFAGYVAVFLLPVALMRFHDLGRSGWWVWTLLIPGYNLYIFYILLAKPGSCDLNQYGPLPRANSPRTYIIFGMFSALPLIFIYKVSRTLVYYGLLVSMQ</sequence>
<feature type="transmembrane region" description="Helical" evidence="1">
    <location>
        <begin position="141"/>
        <end position="159"/>
    </location>
</feature>
<dbReference type="EMBL" id="NDXW01000001">
    <property type="protein sequence ID" value="RDH46026.1"/>
    <property type="molecule type" value="Genomic_DNA"/>
</dbReference>